<evidence type="ECO:0000256" key="7">
    <source>
        <dbReference type="SAM" id="Phobius"/>
    </source>
</evidence>
<keyword evidence="11" id="KW-1185">Reference proteome</keyword>
<evidence type="ECO:0000256" key="6">
    <source>
        <dbReference type="ARBA" id="ARBA00023136"/>
    </source>
</evidence>
<dbReference type="Pfam" id="PF02687">
    <property type="entry name" value="FtsX"/>
    <property type="match status" value="1"/>
</dbReference>
<evidence type="ECO:0000259" key="9">
    <source>
        <dbReference type="Pfam" id="PF12704"/>
    </source>
</evidence>
<evidence type="ECO:0000259" key="8">
    <source>
        <dbReference type="Pfam" id="PF02687"/>
    </source>
</evidence>
<dbReference type="InterPro" id="IPR025857">
    <property type="entry name" value="MacB_PCD"/>
</dbReference>
<keyword evidence="10" id="KW-0449">Lipoprotein</keyword>
<dbReference type="STRING" id="1123062.SAMN02745775_113120"/>
<dbReference type="GO" id="GO:0098797">
    <property type="term" value="C:plasma membrane protein complex"/>
    <property type="evidence" value="ECO:0007669"/>
    <property type="project" value="TreeGrafter"/>
</dbReference>
<dbReference type="PANTHER" id="PTHR30489">
    <property type="entry name" value="LIPOPROTEIN-RELEASING SYSTEM TRANSMEMBRANE PROTEIN LOLE"/>
    <property type="match status" value="1"/>
</dbReference>
<evidence type="ECO:0000256" key="2">
    <source>
        <dbReference type="ARBA" id="ARBA00005236"/>
    </source>
</evidence>
<organism evidence="10 11">
    <name type="scientific">Falsiroseomonas stagni DSM 19981</name>
    <dbReference type="NCBI Taxonomy" id="1123062"/>
    <lineage>
        <taxon>Bacteria</taxon>
        <taxon>Pseudomonadati</taxon>
        <taxon>Pseudomonadota</taxon>
        <taxon>Alphaproteobacteria</taxon>
        <taxon>Acetobacterales</taxon>
        <taxon>Roseomonadaceae</taxon>
        <taxon>Falsiroseomonas</taxon>
    </lineage>
</organism>
<evidence type="ECO:0000313" key="11">
    <source>
        <dbReference type="Proteomes" id="UP000199473"/>
    </source>
</evidence>
<feature type="transmembrane region" description="Helical" evidence="7">
    <location>
        <begin position="326"/>
        <end position="351"/>
    </location>
</feature>
<evidence type="ECO:0000313" key="10">
    <source>
        <dbReference type="EMBL" id="SFK99385.1"/>
    </source>
</evidence>
<feature type="transmembrane region" description="Helical" evidence="7">
    <location>
        <begin position="376"/>
        <end position="396"/>
    </location>
</feature>
<dbReference type="InterPro" id="IPR003838">
    <property type="entry name" value="ABC3_permease_C"/>
</dbReference>
<reference evidence="10 11" key="1">
    <citation type="submission" date="2016-10" db="EMBL/GenBank/DDBJ databases">
        <authorList>
            <person name="de Groot N.N."/>
        </authorList>
    </citation>
    <scope>NUCLEOTIDE SEQUENCE [LARGE SCALE GENOMIC DNA]</scope>
    <source>
        <strain evidence="10 11">DSM 19981</strain>
    </source>
</reference>
<keyword evidence="4 7" id="KW-0812">Transmembrane</keyword>
<gene>
    <name evidence="10" type="ORF">SAMN02745775_113120</name>
</gene>
<keyword evidence="5 7" id="KW-1133">Transmembrane helix</keyword>
<sequence>MFLMFDIARGMLARRRRQTLVSVSGVALGVAFFIAIVALMRGFQTYFVDQIIDVAPHITIKDETRIPAPQAAELLHPGAAVAISGVKPRDRIRGIRAAGDKVAMLEAMEGVAAAPVLQGQALMRYGSRDVSAVVTGIDPARHIRVSNIEKDMTAGRLDDLRRTANGIIIGEGLGQRLGIGMGDTLTVISPQGVVLSMQVAGMFRTGIQTVDQGHAFALLKVNQVLQDRPNVVNQILVRLADVTQAEPMARLIESRFGDRAESWEEQSANVLTVFVIQNAITYSVTGAILLVAAFGIYNVISTVVFEKTRDIAIMKSLGFTEGDIQLLFLVQGLVAGLLGAILGSVLGALMIEALAQIRFATSTPSGANGFIMDRNWRIYAAACFFALMAAGIASVIPARRASRLDPVQVVRGAA</sequence>
<dbReference type="InterPro" id="IPR051447">
    <property type="entry name" value="Lipoprotein-release_system"/>
</dbReference>
<feature type="transmembrane region" description="Helical" evidence="7">
    <location>
        <begin position="279"/>
        <end position="305"/>
    </location>
</feature>
<comment type="similarity">
    <text evidence="2">Belongs to the ABC-4 integral membrane protein family. LolC/E subfamily.</text>
</comment>
<dbReference type="PANTHER" id="PTHR30489:SF0">
    <property type="entry name" value="LIPOPROTEIN-RELEASING SYSTEM TRANSMEMBRANE PROTEIN LOLE"/>
    <property type="match status" value="1"/>
</dbReference>
<evidence type="ECO:0000256" key="3">
    <source>
        <dbReference type="ARBA" id="ARBA00022475"/>
    </source>
</evidence>
<dbReference type="OrthoDB" id="9770036at2"/>
<name>A0A1I4E0X5_9PROT</name>
<comment type="subcellular location">
    <subcellularLocation>
        <location evidence="1">Cell membrane</location>
        <topology evidence="1">Multi-pass membrane protein</topology>
    </subcellularLocation>
</comment>
<feature type="domain" description="MacB-like periplasmic core" evidence="9">
    <location>
        <begin position="19"/>
        <end position="253"/>
    </location>
</feature>
<dbReference type="Pfam" id="PF12704">
    <property type="entry name" value="MacB_PCD"/>
    <property type="match status" value="1"/>
</dbReference>
<proteinExistence type="inferred from homology"/>
<feature type="transmembrane region" description="Helical" evidence="7">
    <location>
        <begin position="20"/>
        <end position="40"/>
    </location>
</feature>
<dbReference type="EMBL" id="FOSQ01000013">
    <property type="protein sequence ID" value="SFK99385.1"/>
    <property type="molecule type" value="Genomic_DNA"/>
</dbReference>
<evidence type="ECO:0000256" key="1">
    <source>
        <dbReference type="ARBA" id="ARBA00004651"/>
    </source>
</evidence>
<keyword evidence="3" id="KW-1003">Cell membrane</keyword>
<dbReference type="Proteomes" id="UP000199473">
    <property type="component" value="Unassembled WGS sequence"/>
</dbReference>
<feature type="domain" description="ABC3 transporter permease C-terminal" evidence="8">
    <location>
        <begin position="284"/>
        <end position="406"/>
    </location>
</feature>
<dbReference type="AlphaFoldDB" id="A0A1I4E0X5"/>
<keyword evidence="6 7" id="KW-0472">Membrane</keyword>
<accession>A0A1I4E0X5</accession>
<evidence type="ECO:0000256" key="5">
    <source>
        <dbReference type="ARBA" id="ARBA00022989"/>
    </source>
</evidence>
<dbReference type="GO" id="GO:0044874">
    <property type="term" value="P:lipoprotein localization to outer membrane"/>
    <property type="evidence" value="ECO:0007669"/>
    <property type="project" value="TreeGrafter"/>
</dbReference>
<evidence type="ECO:0000256" key="4">
    <source>
        <dbReference type="ARBA" id="ARBA00022692"/>
    </source>
</evidence>
<protein>
    <submittedName>
        <fullName evidence="10">Lipoprotein-releasing system permease protein</fullName>
    </submittedName>
</protein>